<name>A0A1M6TRQ8_9FIRM</name>
<accession>A0A1M6TRQ8</accession>
<dbReference type="STRING" id="1121266.SAMN02745883_02423"/>
<dbReference type="EMBL" id="FRAJ01000032">
    <property type="protein sequence ID" value="SHK59610.1"/>
    <property type="molecule type" value="Genomic_DNA"/>
</dbReference>
<protein>
    <submittedName>
        <fullName evidence="1">Methyl-accepting chemotaxis protein</fullName>
    </submittedName>
</protein>
<sequence>MDWELRFPVLQRQIKKQIFFALGIVYTYGTVYYTNGIISNLANREYVKKVFNGETNISDIFISKVANQPVPHQ</sequence>
<dbReference type="AlphaFoldDB" id="A0A1M6TRQ8"/>
<evidence type="ECO:0000313" key="1">
    <source>
        <dbReference type="EMBL" id="SHK59610.1"/>
    </source>
</evidence>
<dbReference type="Proteomes" id="UP000184082">
    <property type="component" value="Unassembled WGS sequence"/>
</dbReference>
<gene>
    <name evidence="1" type="ORF">SAMN02745883_02423</name>
</gene>
<organism evidence="1 2">
    <name type="scientific">Caminicella sporogenes DSM 14501</name>
    <dbReference type="NCBI Taxonomy" id="1121266"/>
    <lineage>
        <taxon>Bacteria</taxon>
        <taxon>Bacillati</taxon>
        <taxon>Bacillota</taxon>
        <taxon>Clostridia</taxon>
        <taxon>Peptostreptococcales</taxon>
        <taxon>Caminicellaceae</taxon>
        <taxon>Caminicella</taxon>
    </lineage>
</organism>
<keyword evidence="2" id="KW-1185">Reference proteome</keyword>
<dbReference type="RefSeq" id="WP_072968849.1">
    <property type="nucleotide sequence ID" value="NZ_FRAJ01000032.1"/>
</dbReference>
<evidence type="ECO:0000313" key="2">
    <source>
        <dbReference type="Proteomes" id="UP000184082"/>
    </source>
</evidence>
<reference evidence="1 2" key="1">
    <citation type="submission" date="2016-11" db="EMBL/GenBank/DDBJ databases">
        <authorList>
            <person name="Jaros S."/>
            <person name="Januszkiewicz K."/>
            <person name="Wedrychowicz H."/>
        </authorList>
    </citation>
    <scope>NUCLEOTIDE SEQUENCE [LARGE SCALE GENOMIC DNA]</scope>
    <source>
        <strain evidence="1 2">DSM 14501</strain>
    </source>
</reference>
<dbReference type="Gene3D" id="3.30.450.20">
    <property type="entry name" value="PAS domain"/>
    <property type="match status" value="1"/>
</dbReference>
<proteinExistence type="predicted"/>